<keyword evidence="1" id="KW-0812">Transmembrane</keyword>
<organism evidence="3 4">
    <name type="scientific">Ceratodon purpureus</name>
    <name type="common">Fire moss</name>
    <name type="synonym">Dicranum purpureum</name>
    <dbReference type="NCBI Taxonomy" id="3225"/>
    <lineage>
        <taxon>Eukaryota</taxon>
        <taxon>Viridiplantae</taxon>
        <taxon>Streptophyta</taxon>
        <taxon>Embryophyta</taxon>
        <taxon>Bryophyta</taxon>
        <taxon>Bryophytina</taxon>
        <taxon>Bryopsida</taxon>
        <taxon>Dicranidae</taxon>
        <taxon>Pseudoditrichales</taxon>
        <taxon>Ditrichaceae</taxon>
        <taxon>Ceratodon</taxon>
    </lineage>
</organism>
<protein>
    <recommendedName>
        <fullName evidence="2">AB hydrolase-1 domain-containing protein</fullName>
    </recommendedName>
</protein>
<keyword evidence="1" id="KW-0472">Membrane</keyword>
<comment type="caution">
    <text evidence="3">The sequence shown here is derived from an EMBL/GenBank/DDBJ whole genome shotgun (WGS) entry which is preliminary data.</text>
</comment>
<evidence type="ECO:0000313" key="4">
    <source>
        <dbReference type="Proteomes" id="UP000822688"/>
    </source>
</evidence>
<reference evidence="3" key="1">
    <citation type="submission" date="2020-06" db="EMBL/GenBank/DDBJ databases">
        <title>WGS assembly of Ceratodon purpureus strain R40.</title>
        <authorList>
            <person name="Carey S.B."/>
            <person name="Jenkins J."/>
            <person name="Shu S."/>
            <person name="Lovell J.T."/>
            <person name="Sreedasyam A."/>
            <person name="Maumus F."/>
            <person name="Tiley G.P."/>
            <person name="Fernandez-Pozo N."/>
            <person name="Barry K."/>
            <person name="Chen C."/>
            <person name="Wang M."/>
            <person name="Lipzen A."/>
            <person name="Daum C."/>
            <person name="Saski C.A."/>
            <person name="Payton A.C."/>
            <person name="Mcbreen J.C."/>
            <person name="Conrad R.E."/>
            <person name="Kollar L.M."/>
            <person name="Olsson S."/>
            <person name="Huttunen S."/>
            <person name="Landis J.B."/>
            <person name="Wickett N.J."/>
            <person name="Johnson M.G."/>
            <person name="Rensing S.A."/>
            <person name="Grimwood J."/>
            <person name="Schmutz J."/>
            <person name="Mcdaniel S.F."/>
        </authorList>
    </citation>
    <scope>NUCLEOTIDE SEQUENCE</scope>
    <source>
        <strain evidence="3">R40</strain>
    </source>
</reference>
<dbReference type="SUPFAM" id="SSF53474">
    <property type="entry name" value="alpha/beta-Hydrolases"/>
    <property type="match status" value="1"/>
</dbReference>
<dbReference type="Pfam" id="PF12697">
    <property type="entry name" value="Abhydrolase_6"/>
    <property type="match status" value="1"/>
</dbReference>
<dbReference type="AlphaFoldDB" id="A0A8T0I400"/>
<gene>
    <name evidence="3" type="ORF">KC19_5G169900</name>
</gene>
<dbReference type="Proteomes" id="UP000822688">
    <property type="component" value="Chromosome 5"/>
</dbReference>
<dbReference type="InterPro" id="IPR000073">
    <property type="entry name" value="AB_hydrolase_1"/>
</dbReference>
<dbReference type="InterPro" id="IPR029058">
    <property type="entry name" value="AB_hydrolase_fold"/>
</dbReference>
<keyword evidence="4" id="KW-1185">Reference proteome</keyword>
<feature type="transmembrane region" description="Helical" evidence="1">
    <location>
        <begin position="21"/>
        <end position="40"/>
    </location>
</feature>
<dbReference type="InterPro" id="IPR000639">
    <property type="entry name" value="Epox_hydrolase-like"/>
</dbReference>
<dbReference type="EMBL" id="CM026425">
    <property type="protein sequence ID" value="KAG0577649.1"/>
    <property type="molecule type" value="Genomic_DNA"/>
</dbReference>
<sequence>MGSGRGAGRGSLESLKRAGRTLFFLLTMIGSLFVSCGPLLVSILDICVLLFAFTCCTSCFSFRADWATYNFRGSLIDIPLLSLGRSLFALGVYALCGIPSLCHSPYLGVTVVSGIGTLVFLSVKASLYKNFHVHFGSPMSVGEHRHKSGLPLLLVLSAVFALVHIIVAYKARCQARRKLCFDRLDSDGLSSSKSLLTGYQRVPRSSSPKFFRRNDVEGNLVAKSQQDDENDLPPHLLADYDSLFMDVDGLRVHYKSTDGSSAPYRNPYERHEVPQYFRSLSGNFSTTWNPLIRPPVTGSLHTPVQTPLLSGYSGSPTWRNTAPALNGWPAIMQQTYQVSGDMPSMPSSSRNGEFQGNSSGVVFIHGFGGGVFSWRHVMGTVAREVGCRAVAFDRPGWGLTTRPRRSEWAKKGLPNPYELQTQVDLLFSFCQELGLTSVVLVGHSDGGLLALLAAAKSLKSRHSTQVEVKGLVLMGTSFTKEVVPSLVRVLLHTTLGRHMLRPLLRSEIAKVTTRRAWHDASKLTSETLDLYKAPLHVENWDKALSEISKAGMTTSVLSASSSAELVRCVANMPALIVAGTRDNFVPIDSAQTLASQLPSSRLVAIPSCGHLPHEECPDALLSAMIPFVARHLGHNAGHLESRPRMTYPDPFNDRID</sequence>
<feature type="transmembrane region" description="Helical" evidence="1">
    <location>
        <begin position="149"/>
        <end position="169"/>
    </location>
</feature>
<evidence type="ECO:0000313" key="3">
    <source>
        <dbReference type="EMBL" id="KAG0577649.1"/>
    </source>
</evidence>
<feature type="transmembrane region" description="Helical" evidence="1">
    <location>
        <begin position="78"/>
        <end position="100"/>
    </location>
</feature>
<name>A0A8T0I400_CERPU</name>
<feature type="transmembrane region" description="Helical" evidence="1">
    <location>
        <begin position="106"/>
        <end position="128"/>
    </location>
</feature>
<feature type="transmembrane region" description="Helical" evidence="1">
    <location>
        <begin position="46"/>
        <end position="66"/>
    </location>
</feature>
<dbReference type="Gene3D" id="3.40.50.1820">
    <property type="entry name" value="alpha/beta hydrolase"/>
    <property type="match status" value="1"/>
</dbReference>
<feature type="domain" description="AB hydrolase-1" evidence="2">
    <location>
        <begin position="361"/>
        <end position="621"/>
    </location>
</feature>
<dbReference type="GO" id="GO:0003824">
    <property type="term" value="F:catalytic activity"/>
    <property type="evidence" value="ECO:0007669"/>
    <property type="project" value="InterPro"/>
</dbReference>
<dbReference type="PANTHER" id="PTHR43689">
    <property type="entry name" value="HYDROLASE"/>
    <property type="match status" value="1"/>
</dbReference>
<evidence type="ECO:0000259" key="2">
    <source>
        <dbReference type="Pfam" id="PF12697"/>
    </source>
</evidence>
<dbReference type="PRINTS" id="PR00412">
    <property type="entry name" value="EPOXHYDRLASE"/>
</dbReference>
<keyword evidence="1" id="KW-1133">Transmembrane helix</keyword>
<accession>A0A8T0I400</accession>
<proteinExistence type="predicted"/>
<dbReference type="PANTHER" id="PTHR43689:SF8">
    <property type="entry name" value="ALPHA_BETA-HYDROLASES SUPERFAMILY PROTEIN"/>
    <property type="match status" value="1"/>
</dbReference>
<evidence type="ECO:0000256" key="1">
    <source>
        <dbReference type="SAM" id="Phobius"/>
    </source>
</evidence>